<dbReference type="Pfam" id="PF19238">
    <property type="entry name" value="Radical_SAM_2"/>
    <property type="match status" value="1"/>
</dbReference>
<gene>
    <name evidence="4" type="ORF">CFX0092_A3628</name>
</gene>
<protein>
    <recommendedName>
        <fullName evidence="6">PDZ domain-containing protein</fullName>
    </recommendedName>
</protein>
<dbReference type="InterPro" id="IPR058240">
    <property type="entry name" value="rSAM_sf"/>
</dbReference>
<dbReference type="InterPro" id="IPR041489">
    <property type="entry name" value="PDZ_6"/>
</dbReference>
<evidence type="ECO:0000313" key="5">
    <source>
        <dbReference type="Proteomes" id="UP000215027"/>
    </source>
</evidence>
<dbReference type="SUPFAM" id="SSF50156">
    <property type="entry name" value="PDZ domain-like"/>
    <property type="match status" value="1"/>
</dbReference>
<evidence type="ECO:0000259" key="2">
    <source>
        <dbReference type="Pfam" id="PF17820"/>
    </source>
</evidence>
<organism evidence="4 5">
    <name type="scientific">Candidatus Promineifilum breve</name>
    <dbReference type="NCBI Taxonomy" id="1806508"/>
    <lineage>
        <taxon>Bacteria</taxon>
        <taxon>Bacillati</taxon>
        <taxon>Chloroflexota</taxon>
        <taxon>Ardenticatenia</taxon>
        <taxon>Candidatus Promineifilales</taxon>
        <taxon>Candidatus Promineifilaceae</taxon>
        <taxon>Candidatus Promineifilum</taxon>
    </lineage>
</organism>
<dbReference type="OrthoDB" id="9774724at2"/>
<dbReference type="Gene3D" id="3.20.20.70">
    <property type="entry name" value="Aldolase class I"/>
    <property type="match status" value="1"/>
</dbReference>
<feature type="domain" description="PDZ" evidence="2">
    <location>
        <begin position="17"/>
        <end position="66"/>
    </location>
</feature>
<feature type="domain" description="Putative radical SAM N-terminal" evidence="3">
    <location>
        <begin position="77"/>
        <end position="223"/>
    </location>
</feature>
<proteinExistence type="predicted"/>
<evidence type="ECO:0000259" key="3">
    <source>
        <dbReference type="Pfam" id="PF19238"/>
    </source>
</evidence>
<dbReference type="Pfam" id="PF17820">
    <property type="entry name" value="PDZ_6"/>
    <property type="match status" value="1"/>
</dbReference>
<dbReference type="InterPro" id="IPR007549">
    <property type="entry name" value="DUF512"/>
</dbReference>
<sequence>MALFQEIDPLTFAGGRIVAIEPGSVADALELRPGDELIAINDQAVEDIIDVQFYAAEEELDILIRREGELLLFEAERDYDQALGLIFAHPTFDIDIRRCNNLCEFCFVLQMGPKFRRTLYVKDDDYRYSFLFGHYVTLTNLSDHDWQRIEMMRLSPLYVSVHVTDTEQRRRFLRNADALDIMEQLRWLAERNIEVHAQLVIVPGVNDGDWLARSIRELASLWPGDEGGGGVLSVSVVPVGLTRHHKYGMRPHTPEEAAATLDFVTALQADYQARFGIRFVYLTDEWYLVTGREVPPLADYDGHELHENGLGMVRAFLDDWADVGEEIGHAATLPAPRDLTLVTAALFAPTLREKAAEFARLTGCAVTVRAIRNERLGETITVAGLLNAADVVDQLRAEGFGDLIVLPRVMFDHPDTISLDNIAPQDVANQLGRPVALADSLGDVWDALLGQSKLLFQPGQKPPASIDLKVLGDSANGSAAHFS</sequence>
<dbReference type="RefSeq" id="WP_095044714.1">
    <property type="nucleotide sequence ID" value="NZ_LN890655.1"/>
</dbReference>
<reference evidence="4" key="1">
    <citation type="submission" date="2016-01" db="EMBL/GenBank/DDBJ databases">
        <authorList>
            <person name="Mcilroy J.S."/>
            <person name="Karst M S."/>
            <person name="Albertsen M."/>
        </authorList>
    </citation>
    <scope>NUCLEOTIDE SEQUENCE</scope>
    <source>
        <strain evidence="4">Cfx-K</strain>
    </source>
</reference>
<dbReference type="InterPro" id="IPR045375">
    <property type="entry name" value="Put_radical_SAM-like_N"/>
</dbReference>
<accession>A0A160T5I1</accession>
<dbReference type="Gene3D" id="2.30.42.10">
    <property type="match status" value="1"/>
</dbReference>
<evidence type="ECO:0008006" key="6">
    <source>
        <dbReference type="Google" id="ProtNLM"/>
    </source>
</evidence>
<dbReference type="EMBL" id="LN890655">
    <property type="protein sequence ID" value="CUS05506.2"/>
    <property type="molecule type" value="Genomic_DNA"/>
</dbReference>
<dbReference type="InterPro" id="IPR013785">
    <property type="entry name" value="Aldolase_TIM"/>
</dbReference>
<dbReference type="AlphaFoldDB" id="A0A160T5I1"/>
<evidence type="ECO:0000259" key="1">
    <source>
        <dbReference type="Pfam" id="PF04459"/>
    </source>
</evidence>
<dbReference type="Pfam" id="PF04459">
    <property type="entry name" value="DUF512"/>
    <property type="match status" value="1"/>
</dbReference>
<keyword evidence="5" id="KW-1185">Reference proteome</keyword>
<evidence type="ECO:0000313" key="4">
    <source>
        <dbReference type="EMBL" id="CUS05506.2"/>
    </source>
</evidence>
<dbReference type="InterPro" id="IPR036034">
    <property type="entry name" value="PDZ_sf"/>
</dbReference>
<dbReference type="Proteomes" id="UP000215027">
    <property type="component" value="Chromosome I"/>
</dbReference>
<dbReference type="KEGG" id="pbf:CFX0092_A3628"/>
<name>A0A160T5I1_9CHLR</name>
<dbReference type="SUPFAM" id="SSF102114">
    <property type="entry name" value="Radical SAM enzymes"/>
    <property type="match status" value="1"/>
</dbReference>
<feature type="domain" description="DUF512" evidence="1">
    <location>
        <begin position="237"/>
        <end position="438"/>
    </location>
</feature>